<dbReference type="InterPro" id="IPR049808">
    <property type="entry name" value="CONSTANS-like_Bbox1"/>
</dbReference>
<accession>A0AAD1ZFG9</accession>
<dbReference type="Proteomes" id="UP000834106">
    <property type="component" value="Chromosome 9"/>
</dbReference>
<evidence type="ECO:0000313" key="5">
    <source>
        <dbReference type="EMBL" id="CAI9767121.1"/>
    </source>
</evidence>
<dbReference type="SMART" id="SM00336">
    <property type="entry name" value="BBOX"/>
    <property type="match status" value="1"/>
</dbReference>
<dbReference type="PANTHER" id="PTHR31717:SF81">
    <property type="entry name" value="B-BOX ZINC FINGER PROTEIN 32-LIKE"/>
    <property type="match status" value="1"/>
</dbReference>
<keyword evidence="3" id="KW-0862">Zinc</keyword>
<dbReference type="CDD" id="cd19821">
    <property type="entry name" value="Bbox1_BBX-like"/>
    <property type="match status" value="1"/>
</dbReference>
<proteinExistence type="predicted"/>
<evidence type="ECO:0000313" key="6">
    <source>
        <dbReference type="Proteomes" id="UP000834106"/>
    </source>
</evidence>
<keyword evidence="1" id="KW-0479">Metal-binding</keyword>
<dbReference type="InterPro" id="IPR000315">
    <property type="entry name" value="Znf_B-box"/>
</dbReference>
<sequence length="267" mass="29132">MIIRACELCNTEAAIYCASDSAFLCRSCDANVHEANFLVARHLRQIICSQCKGLTGNFNSGVGLKALSAICSSCWSPSAGIDSDSDNLSSSSSSICVSSTTTLKKAYSDRRKTCGFDSTTPVNDGSCEFTSGKSTKNQREMNSIRSKSPSKVDWKTEGVFVNWSGKLGLRTNDAVRVACDALTACLDKLPFRVCLAASMWLGLRFCGDRLALTMQALQQLEEMSGVPAKLILVGESKLQRFLKARRHHRRDHQLKEGWAECSAGTFD</sequence>
<reference evidence="5" key="1">
    <citation type="submission" date="2023-05" db="EMBL/GenBank/DDBJ databases">
        <authorList>
            <person name="Huff M."/>
        </authorList>
    </citation>
    <scope>NUCLEOTIDE SEQUENCE</scope>
</reference>
<dbReference type="EMBL" id="OU503044">
    <property type="protein sequence ID" value="CAI9767121.1"/>
    <property type="molecule type" value="Genomic_DNA"/>
</dbReference>
<evidence type="ECO:0000256" key="1">
    <source>
        <dbReference type="ARBA" id="ARBA00022723"/>
    </source>
</evidence>
<feature type="domain" description="B box-type" evidence="4">
    <location>
        <begin position="1"/>
        <end position="47"/>
    </location>
</feature>
<dbReference type="AlphaFoldDB" id="A0AAD1ZFG9"/>
<organism evidence="5 6">
    <name type="scientific">Fraxinus pennsylvanica</name>
    <dbReference type="NCBI Taxonomy" id="56036"/>
    <lineage>
        <taxon>Eukaryota</taxon>
        <taxon>Viridiplantae</taxon>
        <taxon>Streptophyta</taxon>
        <taxon>Embryophyta</taxon>
        <taxon>Tracheophyta</taxon>
        <taxon>Spermatophyta</taxon>
        <taxon>Magnoliopsida</taxon>
        <taxon>eudicotyledons</taxon>
        <taxon>Gunneridae</taxon>
        <taxon>Pentapetalae</taxon>
        <taxon>asterids</taxon>
        <taxon>lamiids</taxon>
        <taxon>Lamiales</taxon>
        <taxon>Oleaceae</taxon>
        <taxon>Oleeae</taxon>
        <taxon>Fraxinus</taxon>
    </lineage>
</organism>
<protein>
    <recommendedName>
        <fullName evidence="4">B box-type domain-containing protein</fullName>
    </recommendedName>
</protein>
<evidence type="ECO:0000256" key="2">
    <source>
        <dbReference type="ARBA" id="ARBA00022771"/>
    </source>
</evidence>
<keyword evidence="2" id="KW-0863">Zinc-finger</keyword>
<keyword evidence="6" id="KW-1185">Reference proteome</keyword>
<dbReference type="PANTHER" id="PTHR31717">
    <property type="entry name" value="ZINC FINGER PROTEIN CONSTANS-LIKE 10"/>
    <property type="match status" value="1"/>
</dbReference>
<evidence type="ECO:0000256" key="3">
    <source>
        <dbReference type="ARBA" id="ARBA00022833"/>
    </source>
</evidence>
<name>A0AAD1ZFG9_9LAMI</name>
<evidence type="ECO:0000259" key="4">
    <source>
        <dbReference type="SMART" id="SM00336"/>
    </source>
</evidence>
<dbReference type="GO" id="GO:0008270">
    <property type="term" value="F:zinc ion binding"/>
    <property type="evidence" value="ECO:0007669"/>
    <property type="project" value="UniProtKB-KW"/>
</dbReference>
<gene>
    <name evidence="5" type="ORF">FPE_LOCUS14551</name>
</gene>